<proteinExistence type="predicted"/>
<dbReference type="InterPro" id="IPR036866">
    <property type="entry name" value="RibonucZ/Hydroxyglut_hydro"/>
</dbReference>
<accession>A0A0G1MJ69</accession>
<name>A0A0G1MJ69_9BACT</name>
<dbReference type="Proteomes" id="UP000033999">
    <property type="component" value="Unassembled WGS sequence"/>
</dbReference>
<dbReference type="PANTHER" id="PTHR39189:SF1">
    <property type="entry name" value="UPF0173 METAL-DEPENDENT HYDROLASE YTKL"/>
    <property type="match status" value="1"/>
</dbReference>
<dbReference type="EMBL" id="LCKX01000002">
    <property type="protein sequence ID" value="KKU08107.1"/>
    <property type="molecule type" value="Genomic_DNA"/>
</dbReference>
<dbReference type="Pfam" id="PF13483">
    <property type="entry name" value="Lactamase_B_3"/>
    <property type="match status" value="1"/>
</dbReference>
<sequence length="211" mass="23479">MNLYWLGETALKIETKSTQHDEVTILCDPYLSKNNALPRNLKSDIVLGSRGDKDMNTLSGEPFLITAPGEYEVKDVMVYAHLLNHAEPEKSSLIFQIETEHLSIVHLGACTLSSLPEELESRLGAIDILIVPVGGGNTLTADQAAKLINDLEPRMVIPINFNPPNEKQPLDTVDKFLKLLGQKEKEWLPKLKISKRELPNEETSVALLSKD</sequence>
<comment type="caution">
    <text evidence="1">The sequence shown here is derived from an EMBL/GenBank/DDBJ whole genome shotgun (WGS) entry which is preliminary data.</text>
</comment>
<evidence type="ECO:0000313" key="1">
    <source>
        <dbReference type="EMBL" id="KKU08107.1"/>
    </source>
</evidence>
<reference evidence="1 2" key="1">
    <citation type="journal article" date="2015" name="Nature">
        <title>rRNA introns, odd ribosomes, and small enigmatic genomes across a large radiation of phyla.</title>
        <authorList>
            <person name="Brown C.T."/>
            <person name="Hug L.A."/>
            <person name="Thomas B.C."/>
            <person name="Sharon I."/>
            <person name="Castelle C.J."/>
            <person name="Singh A."/>
            <person name="Wilkins M.J."/>
            <person name="Williams K.H."/>
            <person name="Banfield J.F."/>
        </authorList>
    </citation>
    <scope>NUCLEOTIDE SEQUENCE [LARGE SCALE GENOMIC DNA]</scope>
</reference>
<evidence type="ECO:0000313" key="2">
    <source>
        <dbReference type="Proteomes" id="UP000033999"/>
    </source>
</evidence>
<dbReference type="Gene3D" id="3.60.15.10">
    <property type="entry name" value="Ribonuclease Z/Hydroxyacylglutathione hydrolase-like"/>
    <property type="match status" value="1"/>
</dbReference>
<dbReference type="AlphaFoldDB" id="A0A0G1MJ69"/>
<gene>
    <name evidence="1" type="ORF">UX10_C0002G0016</name>
</gene>
<organism evidence="1 2">
    <name type="scientific">Candidatus Magasanikbacteria bacterium GW2011_GWA2_45_39</name>
    <dbReference type="NCBI Taxonomy" id="1619041"/>
    <lineage>
        <taxon>Bacteria</taxon>
        <taxon>Candidatus Magasanikiibacteriota</taxon>
    </lineage>
</organism>
<dbReference type="SUPFAM" id="SSF56281">
    <property type="entry name" value="Metallo-hydrolase/oxidoreductase"/>
    <property type="match status" value="1"/>
</dbReference>
<evidence type="ECO:0008006" key="3">
    <source>
        <dbReference type="Google" id="ProtNLM"/>
    </source>
</evidence>
<protein>
    <recommendedName>
        <fullName evidence="3">Zn-dependent hydrolase of the beta-lactamase fold-like protein</fullName>
    </recommendedName>
</protein>
<dbReference type="PANTHER" id="PTHR39189">
    <property type="entry name" value="UPF0173 METAL-DEPENDENT HYDROLASE YTKL"/>
    <property type="match status" value="1"/>
</dbReference>